<evidence type="ECO:0000313" key="3">
    <source>
        <dbReference type="EMBL" id="KXV70525.1"/>
    </source>
</evidence>
<dbReference type="RefSeq" id="WP_061498964.1">
    <property type="nucleotide sequence ID" value="NZ_LHZX01000221.1"/>
</dbReference>
<reference evidence="3 4" key="1">
    <citation type="submission" date="2015-06" db="EMBL/GenBank/DDBJ databases">
        <title>Improved classification and identification of acetic acid bacteria using matrix-assisted laser desorption/ionization time-of-flight mass spectrometry; Gluconobacter nephelii and Gluconobacter uchimurae are later heterotypic synonyms of Gluconobacter japonicus and Gluconobacter oxydans, respectively.</title>
        <authorList>
            <person name="Li L."/>
            <person name="Cleenwerck I."/>
            <person name="De Vuyst L."/>
            <person name="Vandamme P."/>
        </authorList>
    </citation>
    <scope>NUCLEOTIDE SEQUENCE [LARGE SCALE GENOMIC DNA]</scope>
    <source>
        <strain evidence="3 4">LMG 1699</strain>
    </source>
</reference>
<organism evidence="3 4">
    <name type="scientific">Acetobacter malorum</name>
    <dbReference type="NCBI Taxonomy" id="178901"/>
    <lineage>
        <taxon>Bacteria</taxon>
        <taxon>Pseudomonadati</taxon>
        <taxon>Pseudomonadota</taxon>
        <taxon>Alphaproteobacteria</taxon>
        <taxon>Acetobacterales</taxon>
        <taxon>Acetobacteraceae</taxon>
        <taxon>Acetobacter</taxon>
    </lineage>
</organism>
<name>A0A149URK8_9PROT</name>
<keyword evidence="2" id="KW-1133">Transmembrane helix</keyword>
<accession>A0A149URK8</accession>
<dbReference type="EMBL" id="LHZX01000221">
    <property type="protein sequence ID" value="KXV70525.1"/>
    <property type="molecule type" value="Genomic_DNA"/>
</dbReference>
<keyword evidence="2" id="KW-0812">Transmembrane</keyword>
<dbReference type="PATRIC" id="fig|178901.14.peg.2326"/>
<sequence length="65" mass="6496">MTAAPHKASLTPVRHGGSVITPTAPETASLTTREIVLGILLILGVGALIAALVIAFFSAAFILGG</sequence>
<evidence type="ECO:0000256" key="2">
    <source>
        <dbReference type="SAM" id="Phobius"/>
    </source>
</evidence>
<dbReference type="AlphaFoldDB" id="A0A149URK8"/>
<comment type="caution">
    <text evidence="3">The sequence shown here is derived from an EMBL/GenBank/DDBJ whole genome shotgun (WGS) entry which is preliminary data.</text>
</comment>
<proteinExistence type="predicted"/>
<feature type="region of interest" description="Disordered" evidence="1">
    <location>
        <begin position="1"/>
        <end position="24"/>
    </location>
</feature>
<evidence type="ECO:0000313" key="4">
    <source>
        <dbReference type="Proteomes" id="UP000075377"/>
    </source>
</evidence>
<protein>
    <submittedName>
        <fullName evidence="3">Uncharacterized protein</fullName>
    </submittedName>
</protein>
<feature type="transmembrane region" description="Helical" evidence="2">
    <location>
        <begin position="35"/>
        <end position="63"/>
    </location>
</feature>
<keyword evidence="2" id="KW-0472">Membrane</keyword>
<evidence type="ECO:0000256" key="1">
    <source>
        <dbReference type="SAM" id="MobiDB-lite"/>
    </source>
</evidence>
<dbReference type="Proteomes" id="UP000075377">
    <property type="component" value="Unassembled WGS sequence"/>
</dbReference>
<gene>
    <name evidence="3" type="ORF">AD951_02650</name>
</gene>